<feature type="domain" description="CCHC-type" evidence="1">
    <location>
        <begin position="314"/>
        <end position="330"/>
    </location>
</feature>
<name>A0AAV7EXD6_ARIFI</name>
<gene>
    <name evidence="2" type="ORF">H6P81_006083</name>
</gene>
<evidence type="ECO:0000313" key="2">
    <source>
        <dbReference type="EMBL" id="KAG9453179.1"/>
    </source>
</evidence>
<organism evidence="2 3">
    <name type="scientific">Aristolochia fimbriata</name>
    <name type="common">White veined hardy Dutchman's pipe vine</name>
    <dbReference type="NCBI Taxonomy" id="158543"/>
    <lineage>
        <taxon>Eukaryota</taxon>
        <taxon>Viridiplantae</taxon>
        <taxon>Streptophyta</taxon>
        <taxon>Embryophyta</taxon>
        <taxon>Tracheophyta</taxon>
        <taxon>Spermatophyta</taxon>
        <taxon>Magnoliopsida</taxon>
        <taxon>Magnoliidae</taxon>
        <taxon>Piperales</taxon>
        <taxon>Aristolochiaceae</taxon>
        <taxon>Aristolochia</taxon>
    </lineage>
</organism>
<dbReference type="Proteomes" id="UP000825729">
    <property type="component" value="Unassembled WGS sequence"/>
</dbReference>
<dbReference type="EMBL" id="JAINDJ010000003">
    <property type="protein sequence ID" value="KAG9453179.1"/>
    <property type="molecule type" value="Genomic_DNA"/>
</dbReference>
<sequence length="381" mass="43450">MEVLEVHIEGTESVRLSKLQMLTTQFELLSMHEDETILQYEEKITDIANRAATLGDKILENRLVRKVLRSLCLKFKVKRIVIEENKVVDKMSMDELISSLKIFEMNEEASDSSGGRKKSDMTFKSVVTEEKGQDGDSSISPVTLTELDERVALLAQGLNRFMKKNKKKSFKPSEYKQAGSSTTKVTSKKKVVLCYECGGRGRIQSECPTYLRKKKYLVASWSEDDSSDSNSEDCNFVAFIASYKQSYILEYGLSNIKNFVCEHDSDDESGERSVKNILKQWDGGRKYGDTHGLGYSTNNDSMVFRAGKRRFVSVCDHCGKYGHIIRCCYRLLCDWKRSGSRYVKRTGSQLIWVNKEIELYATHYALKATTKGVWYFDSGCS</sequence>
<feature type="domain" description="CCHC-type" evidence="1">
    <location>
        <begin position="193"/>
        <end position="209"/>
    </location>
</feature>
<evidence type="ECO:0000313" key="3">
    <source>
        <dbReference type="Proteomes" id="UP000825729"/>
    </source>
</evidence>
<evidence type="ECO:0000259" key="1">
    <source>
        <dbReference type="SMART" id="SM00343"/>
    </source>
</evidence>
<dbReference type="PANTHER" id="PTHR35317:SF23">
    <property type="entry name" value="OS04G0629600 PROTEIN"/>
    <property type="match status" value="1"/>
</dbReference>
<reference evidence="2 3" key="1">
    <citation type="submission" date="2021-07" db="EMBL/GenBank/DDBJ databases">
        <title>The Aristolochia fimbriata genome: insights into angiosperm evolution, floral development and chemical biosynthesis.</title>
        <authorList>
            <person name="Jiao Y."/>
        </authorList>
    </citation>
    <scope>NUCLEOTIDE SEQUENCE [LARGE SCALE GENOMIC DNA]</scope>
    <source>
        <strain evidence="2">IBCAS-2021</strain>
        <tissue evidence="2">Leaf</tissue>
    </source>
</reference>
<proteinExistence type="predicted"/>
<dbReference type="PANTHER" id="PTHR35317">
    <property type="entry name" value="OS04G0629600 PROTEIN"/>
    <property type="match status" value="1"/>
</dbReference>
<dbReference type="AlphaFoldDB" id="A0AAV7EXD6"/>
<keyword evidence="3" id="KW-1185">Reference proteome</keyword>
<dbReference type="GO" id="GO:0003676">
    <property type="term" value="F:nucleic acid binding"/>
    <property type="evidence" value="ECO:0007669"/>
    <property type="project" value="InterPro"/>
</dbReference>
<protein>
    <recommendedName>
        <fullName evidence="1">CCHC-type domain-containing protein</fullName>
    </recommendedName>
</protein>
<dbReference type="SMART" id="SM00343">
    <property type="entry name" value="ZnF_C2HC"/>
    <property type="match status" value="2"/>
</dbReference>
<accession>A0AAV7EXD6</accession>
<dbReference type="Pfam" id="PF14223">
    <property type="entry name" value="Retrotran_gag_2"/>
    <property type="match status" value="1"/>
</dbReference>
<comment type="caution">
    <text evidence="2">The sequence shown here is derived from an EMBL/GenBank/DDBJ whole genome shotgun (WGS) entry which is preliminary data.</text>
</comment>
<dbReference type="InterPro" id="IPR001878">
    <property type="entry name" value="Znf_CCHC"/>
</dbReference>
<dbReference type="GO" id="GO:0008270">
    <property type="term" value="F:zinc ion binding"/>
    <property type="evidence" value="ECO:0007669"/>
    <property type="project" value="InterPro"/>
</dbReference>